<sequence length="317" mass="34830">MSEARKPFLIGAFLLGGLALLAAGLLLLSRDSWFSQPNEYAVYFTGALDGLDVGADVTYRGVKVGTVREIRLSYDAELKDVVMPVVLRINTPERQQTSARGFDQFIDQLVERGLRAQLQTPSLLTGKAIVALDMFPDQAGYVRTPHELDLPTIPSVPSRIDEIADVLRELAGSLRELPLQEMVVSATRTLQSLEKLTSSPELQQGLVSMSQMLVKLDRLSGRLEQQLPPIMDNVQQGSVALRDAVGEIRRAAQNAAQALQQINDLAADSRRSLGPESEVQYEALRALQELSRAGKALQRTLEGLDQQPQSLIFGKSR</sequence>
<accession>A0ABT4XB43</accession>
<dbReference type="Proteomes" id="UP001212042">
    <property type="component" value="Unassembled WGS sequence"/>
</dbReference>
<organism evidence="3 4">
    <name type="scientific">Pseudomonas aestuarii</name>
    <dbReference type="NCBI Taxonomy" id="3018340"/>
    <lineage>
        <taxon>Bacteria</taxon>
        <taxon>Pseudomonadati</taxon>
        <taxon>Pseudomonadota</taxon>
        <taxon>Gammaproteobacteria</taxon>
        <taxon>Pseudomonadales</taxon>
        <taxon>Pseudomonadaceae</taxon>
        <taxon>Pseudomonas</taxon>
    </lineage>
</organism>
<dbReference type="InterPro" id="IPR003399">
    <property type="entry name" value="Mce/MlaD"/>
</dbReference>
<gene>
    <name evidence="3" type="ORF">PH586_00910</name>
</gene>
<keyword evidence="1" id="KW-0175">Coiled coil</keyword>
<evidence type="ECO:0000256" key="1">
    <source>
        <dbReference type="SAM" id="Coils"/>
    </source>
</evidence>
<name>A0ABT4XB43_9PSED</name>
<reference evidence="3 4" key="1">
    <citation type="submission" date="2023-01" db="EMBL/GenBank/DDBJ databases">
        <title>Pseudomonas SA3-5T sp. nov., isolated from tidal flat sediment.</title>
        <authorList>
            <person name="Kim H.S."/>
            <person name="Kim J.-S."/>
            <person name="Suh M.K."/>
            <person name="Eom M.K."/>
            <person name="Lee J.-S."/>
        </authorList>
    </citation>
    <scope>NUCLEOTIDE SEQUENCE [LARGE SCALE GENOMIC DNA]</scope>
    <source>
        <strain evidence="3 4">SA3-5</strain>
    </source>
</reference>
<dbReference type="Pfam" id="PF02470">
    <property type="entry name" value="MlaD"/>
    <property type="match status" value="1"/>
</dbReference>
<dbReference type="RefSeq" id="WP_271345894.1">
    <property type="nucleotide sequence ID" value="NZ_JAQJZJ010000001.1"/>
</dbReference>
<proteinExistence type="predicted"/>
<protein>
    <submittedName>
        <fullName evidence="3">MlaD family protein</fullName>
    </submittedName>
</protein>
<evidence type="ECO:0000313" key="4">
    <source>
        <dbReference type="Proteomes" id="UP001212042"/>
    </source>
</evidence>
<feature type="domain" description="Mce/MlaD" evidence="2">
    <location>
        <begin position="37"/>
        <end position="133"/>
    </location>
</feature>
<evidence type="ECO:0000259" key="2">
    <source>
        <dbReference type="Pfam" id="PF02470"/>
    </source>
</evidence>
<keyword evidence="4" id="KW-1185">Reference proteome</keyword>
<evidence type="ECO:0000313" key="3">
    <source>
        <dbReference type="EMBL" id="MDA7084948.1"/>
    </source>
</evidence>
<comment type="caution">
    <text evidence="3">The sequence shown here is derived from an EMBL/GenBank/DDBJ whole genome shotgun (WGS) entry which is preliminary data.</text>
</comment>
<dbReference type="PANTHER" id="PTHR36698">
    <property type="entry name" value="BLL5892 PROTEIN"/>
    <property type="match status" value="1"/>
</dbReference>
<dbReference type="PANTHER" id="PTHR36698:SF3">
    <property type="entry name" value="ABC-TYPE TRANSPORT AUXILIARY LIPOPROTEIN COMPONENT DOMAIN-CONTAINING PROTEIN"/>
    <property type="match status" value="1"/>
</dbReference>
<dbReference type="EMBL" id="JAQJZJ010000001">
    <property type="protein sequence ID" value="MDA7084948.1"/>
    <property type="molecule type" value="Genomic_DNA"/>
</dbReference>
<feature type="coiled-coil region" evidence="1">
    <location>
        <begin position="241"/>
        <end position="307"/>
    </location>
</feature>